<protein>
    <submittedName>
        <fullName evidence="1">Uncharacterized protein</fullName>
    </submittedName>
</protein>
<organism evidence="1 2">
    <name type="scientific">Pseudomonas brassicacearum</name>
    <dbReference type="NCBI Taxonomy" id="930166"/>
    <lineage>
        <taxon>Bacteria</taxon>
        <taxon>Pseudomonadati</taxon>
        <taxon>Pseudomonadota</taxon>
        <taxon>Gammaproteobacteria</taxon>
        <taxon>Pseudomonadales</taxon>
        <taxon>Pseudomonadaceae</taxon>
        <taxon>Pseudomonas</taxon>
    </lineage>
</organism>
<name>A0A423H573_9PSED</name>
<proteinExistence type="predicted"/>
<dbReference type="OrthoDB" id="7007947at2"/>
<evidence type="ECO:0000313" key="1">
    <source>
        <dbReference type="EMBL" id="RON08348.1"/>
    </source>
</evidence>
<dbReference type="EMBL" id="MOBJ01000009">
    <property type="protein sequence ID" value="RON08348.1"/>
    <property type="molecule type" value="Genomic_DNA"/>
</dbReference>
<gene>
    <name evidence="1" type="ORF">BK659_13180</name>
</gene>
<comment type="caution">
    <text evidence="1">The sequence shown here is derived from an EMBL/GenBank/DDBJ whole genome shotgun (WGS) entry which is preliminary data.</text>
</comment>
<dbReference type="Proteomes" id="UP000286071">
    <property type="component" value="Unassembled WGS sequence"/>
</dbReference>
<dbReference type="RefSeq" id="WP_123425591.1">
    <property type="nucleotide sequence ID" value="NZ_MOBJ01000009.1"/>
</dbReference>
<accession>A0A423H573</accession>
<dbReference type="AlphaFoldDB" id="A0A423H573"/>
<evidence type="ECO:0000313" key="2">
    <source>
        <dbReference type="Proteomes" id="UP000286071"/>
    </source>
</evidence>
<reference evidence="1 2" key="1">
    <citation type="submission" date="2016-10" db="EMBL/GenBank/DDBJ databases">
        <title>Comparative genome analysis of multiple Pseudomonas spp. focuses on biocontrol and plant growth promoting traits.</title>
        <authorList>
            <person name="Tao X.-Y."/>
            <person name="Taylor C.G."/>
        </authorList>
    </citation>
    <scope>NUCLEOTIDE SEQUENCE [LARGE SCALE GENOMIC DNA]</scope>
    <source>
        <strain evidence="1 2">48H11</strain>
    </source>
</reference>
<sequence length="60" mass="6395">MSAVKAGKNSPLADFFSNASAETKRGVFEEVISKAIASQLEVIERAEAIKKTQKSSKAPV</sequence>